<accession>A0AAV1WHV5</accession>
<evidence type="ECO:0000313" key="3">
    <source>
        <dbReference type="Proteomes" id="UP001497480"/>
    </source>
</evidence>
<keyword evidence="1" id="KW-0472">Membrane</keyword>
<keyword evidence="1" id="KW-1133">Transmembrane helix</keyword>
<comment type="caution">
    <text evidence="2">The sequence shown here is derived from an EMBL/GenBank/DDBJ whole genome shotgun (WGS) entry which is preliminary data.</text>
</comment>
<name>A0AAV1WHV5_LUPLU</name>
<keyword evidence="3" id="KW-1185">Reference proteome</keyword>
<dbReference type="AlphaFoldDB" id="A0AAV1WHV5"/>
<dbReference type="Proteomes" id="UP001497480">
    <property type="component" value="Unassembled WGS sequence"/>
</dbReference>
<gene>
    <name evidence="2" type="ORF">LLUT_LOCUS9767</name>
</gene>
<evidence type="ECO:0000313" key="2">
    <source>
        <dbReference type="EMBL" id="CAL0308707.1"/>
    </source>
</evidence>
<feature type="transmembrane region" description="Helical" evidence="1">
    <location>
        <begin position="91"/>
        <end position="108"/>
    </location>
</feature>
<evidence type="ECO:0000256" key="1">
    <source>
        <dbReference type="SAM" id="Phobius"/>
    </source>
</evidence>
<protein>
    <submittedName>
        <fullName evidence="2">Uncharacterized protein</fullName>
    </submittedName>
</protein>
<keyword evidence="1" id="KW-0812">Transmembrane</keyword>
<reference evidence="2 3" key="1">
    <citation type="submission" date="2024-03" db="EMBL/GenBank/DDBJ databases">
        <authorList>
            <person name="Martinez-Hernandez J."/>
        </authorList>
    </citation>
    <scope>NUCLEOTIDE SEQUENCE [LARGE SCALE GENOMIC DNA]</scope>
</reference>
<organism evidence="2 3">
    <name type="scientific">Lupinus luteus</name>
    <name type="common">European yellow lupine</name>
    <dbReference type="NCBI Taxonomy" id="3873"/>
    <lineage>
        <taxon>Eukaryota</taxon>
        <taxon>Viridiplantae</taxon>
        <taxon>Streptophyta</taxon>
        <taxon>Embryophyta</taxon>
        <taxon>Tracheophyta</taxon>
        <taxon>Spermatophyta</taxon>
        <taxon>Magnoliopsida</taxon>
        <taxon>eudicotyledons</taxon>
        <taxon>Gunneridae</taxon>
        <taxon>Pentapetalae</taxon>
        <taxon>rosids</taxon>
        <taxon>fabids</taxon>
        <taxon>Fabales</taxon>
        <taxon>Fabaceae</taxon>
        <taxon>Papilionoideae</taxon>
        <taxon>50 kb inversion clade</taxon>
        <taxon>genistoids sensu lato</taxon>
        <taxon>core genistoids</taxon>
        <taxon>Genisteae</taxon>
        <taxon>Lupinus</taxon>
    </lineage>
</organism>
<proteinExistence type="predicted"/>
<sequence length="130" mass="15062">MDTADRRNGEYAPIRDSDDPVLGKFDKPLPCFGCGIGWFWICMPIDVVLCHTSLLRKLLSQGSKRACWPRCFCNCCSSFHNCYADNNNCSYLVSTFYLTCLLSIRIISNMRLYKRKVRLMYMEQSLSDPF</sequence>
<dbReference type="EMBL" id="CAXHTB010000006">
    <property type="protein sequence ID" value="CAL0308707.1"/>
    <property type="molecule type" value="Genomic_DNA"/>
</dbReference>